<dbReference type="RefSeq" id="WP_029446239.1">
    <property type="nucleotide sequence ID" value="NZ_CP009976.1"/>
</dbReference>
<protein>
    <submittedName>
        <fullName evidence="2">Uncharacterized protein</fullName>
    </submittedName>
</protein>
<gene>
    <name evidence="2" type="ORF">M666_13175</name>
</gene>
<dbReference type="KEGG" id="cbat:M666_13175"/>
<dbReference type="EMBL" id="CP009976">
    <property type="protein sequence ID" value="AIZ42447.1"/>
    <property type="molecule type" value="Genomic_DNA"/>
</dbReference>
<feature type="transmembrane region" description="Helical" evidence="1">
    <location>
        <begin position="169"/>
        <end position="185"/>
    </location>
</feature>
<dbReference type="GeneID" id="78061690"/>
<accession>A0AAU8RG84</accession>
<name>A0AAU8RG84_9FLAO</name>
<proteinExistence type="predicted"/>
<sequence length="202" mass="23057">MKKYWLIDRNKPHLVALSENALISSNIKKYDKNQLLSNLDKGIFPDDIFSIPFSYISSVEHPNGKESIKVNYGNDSTEDIEIGDEKISEEIFNVIRNTLIKFNYSEKKPSIYKHAKPQIFAILIVTGLFFWSFYYANEMSKGYAYSIKETGVGISGIALGIAQFGKTNVIIGYLCLISIAIFSLYKKLNNRTLIKFLTRNKN</sequence>
<evidence type="ECO:0000313" key="3">
    <source>
        <dbReference type="Proteomes" id="UP000030786"/>
    </source>
</evidence>
<organism evidence="2 3">
    <name type="scientific">Cellulophaga baltica 18</name>
    <dbReference type="NCBI Taxonomy" id="1348584"/>
    <lineage>
        <taxon>Bacteria</taxon>
        <taxon>Pseudomonadati</taxon>
        <taxon>Bacteroidota</taxon>
        <taxon>Flavobacteriia</taxon>
        <taxon>Flavobacteriales</taxon>
        <taxon>Flavobacteriaceae</taxon>
        <taxon>Cellulophaga</taxon>
    </lineage>
</organism>
<reference evidence="2 3" key="1">
    <citation type="journal article" date="2014" name="Environ. Microbiol.">
        <title>Contrasting genomic patterns and infection strategies of two co-existing Bacteroidetes podovirus genera.</title>
        <authorList>
            <person name="Holmfeldt K."/>
            <person name="Howard-Varona C."/>
            <person name="Solonenko N."/>
            <person name="Sullivan M.B."/>
        </authorList>
    </citation>
    <scope>NUCLEOTIDE SEQUENCE [LARGE SCALE GENOMIC DNA]</scope>
    <source>
        <strain evidence="2 3">18</strain>
    </source>
</reference>
<keyword evidence="1" id="KW-0472">Membrane</keyword>
<keyword evidence="1" id="KW-0812">Transmembrane</keyword>
<evidence type="ECO:0000313" key="2">
    <source>
        <dbReference type="EMBL" id="AIZ42447.1"/>
    </source>
</evidence>
<keyword evidence="1" id="KW-1133">Transmembrane helix</keyword>
<evidence type="ECO:0000256" key="1">
    <source>
        <dbReference type="SAM" id="Phobius"/>
    </source>
</evidence>
<feature type="transmembrane region" description="Helical" evidence="1">
    <location>
        <begin position="117"/>
        <end position="136"/>
    </location>
</feature>
<dbReference type="Proteomes" id="UP000030786">
    <property type="component" value="Chromosome"/>
</dbReference>
<dbReference type="AlphaFoldDB" id="A0AAU8RG84"/>